<feature type="region of interest" description="Disordered" evidence="1">
    <location>
        <begin position="575"/>
        <end position="604"/>
    </location>
</feature>
<feature type="region of interest" description="Disordered" evidence="1">
    <location>
        <begin position="374"/>
        <end position="394"/>
    </location>
</feature>
<keyword evidence="4" id="KW-1185">Reference proteome</keyword>
<evidence type="ECO:0000313" key="3">
    <source>
        <dbReference type="EMBL" id="TVY35041.1"/>
    </source>
</evidence>
<evidence type="ECO:0000256" key="1">
    <source>
        <dbReference type="SAM" id="MobiDB-lite"/>
    </source>
</evidence>
<gene>
    <name evidence="3" type="ORF">LOCC1_G006893</name>
</gene>
<sequence length="786" mass="86988">MAATAPSGYPLRNSGIRSSDVPQRTRDRLMSSTYQTIPPSDSTTTSNQTLPPSTSADSSDQTFTPSASTTSSDASSSYQSTINNATTDAEKPDFIATQTVKVNRMVNDFNHLKQELTKTPITDSHELAREDHDFKGEVQRQPLLDGKVKDLGWHKKLNEMPDPLIGGLSNPALFARIRRFNKDVFDVQALRLAKTNDLDLTEAWDNDHKTDKLTLHLQRAYLSIVLPLASLGKQLSRLRSWKETRRTAAFCIIYFAAWFFNLLMPLVLGTLVVIIGSRDARNIIFPPVPLPLVNSGTGGLQKPQSGQLGTTDTLTGAPEKAEGEAREEEAANFVENVRHLVQRAVGMHDNNESEGDPLEGKVPKPIRNAIKSVKDAGATQGHVTETPGENMTQKPMEDLLWDKSKPNVIKTVAKVAPHVLGEIVDDWERFANAISPTPPFPRLSFLKIEAVFVPLFLISLLVPQYMVYKGTGFAVGFVLFGDPIISPGLRLLDREFPTWKEVFNPKNNIFRGLPTNNQLTLTLLRIGEAHNSPIPPVPGTKPTDANRLPDVKVDDIPLNATRQEVADAMYPSDMPIGHVDHSSPTTAKADQDSGEGEKEKPKHRHLSKVLGLMKWSNKATVETKLKIDQVRATAGSHEARGHIGVLPKEKYLIYAGPAEFVARYDGKRGWLCITSPIPSASTSSTTSPRLIFTVTDPRGKHDQLDLFDKSNTLWSINIADIHRLKRASAFAAKTAEKAAQSQDKDLLASLEIEDKMGKVWRFTAIPERDELFNRLVAVGPQRWENM</sequence>
<feature type="transmembrane region" description="Helical" evidence="2">
    <location>
        <begin position="252"/>
        <end position="275"/>
    </location>
</feature>
<dbReference type="AlphaFoldDB" id="A0A8H8RGM1"/>
<feature type="region of interest" description="Disordered" evidence="1">
    <location>
        <begin position="296"/>
        <end position="319"/>
    </location>
</feature>
<feature type="compositionally biased region" description="Low complexity" evidence="1">
    <location>
        <begin position="62"/>
        <end position="79"/>
    </location>
</feature>
<accession>A0A8H8RGM1</accession>
<evidence type="ECO:0008006" key="5">
    <source>
        <dbReference type="Google" id="ProtNLM"/>
    </source>
</evidence>
<keyword evidence="2" id="KW-0472">Membrane</keyword>
<comment type="caution">
    <text evidence="3">The sequence shown here is derived from an EMBL/GenBank/DDBJ whole genome shotgun (WGS) entry which is preliminary data.</text>
</comment>
<dbReference type="InterPro" id="IPR021709">
    <property type="entry name" value="DUF3292"/>
</dbReference>
<evidence type="ECO:0000256" key="2">
    <source>
        <dbReference type="SAM" id="Phobius"/>
    </source>
</evidence>
<feature type="compositionally biased region" description="Polar residues" evidence="1">
    <location>
        <begin position="302"/>
        <end position="314"/>
    </location>
</feature>
<proteinExistence type="predicted"/>
<keyword evidence="2" id="KW-0812">Transmembrane</keyword>
<feature type="region of interest" description="Disordered" evidence="1">
    <location>
        <begin position="1"/>
        <end position="79"/>
    </location>
</feature>
<evidence type="ECO:0000313" key="4">
    <source>
        <dbReference type="Proteomes" id="UP000443090"/>
    </source>
</evidence>
<dbReference type="EMBL" id="QGMI01001045">
    <property type="protein sequence ID" value="TVY35041.1"/>
    <property type="molecule type" value="Genomic_DNA"/>
</dbReference>
<feature type="compositionally biased region" description="Basic and acidic residues" evidence="1">
    <location>
        <begin position="589"/>
        <end position="600"/>
    </location>
</feature>
<protein>
    <recommendedName>
        <fullName evidence="5">Proteasome subunit beta type protein</fullName>
    </recommendedName>
</protein>
<dbReference type="PANTHER" id="PTHR38694">
    <property type="entry name" value="CONSERVED EXPRESSED PROTEIN"/>
    <property type="match status" value="1"/>
</dbReference>
<feature type="compositionally biased region" description="Polar residues" evidence="1">
    <location>
        <begin position="30"/>
        <end position="61"/>
    </location>
</feature>
<keyword evidence="2" id="KW-1133">Transmembrane helix</keyword>
<dbReference type="Pfam" id="PF11696">
    <property type="entry name" value="DUF3292"/>
    <property type="match status" value="1"/>
</dbReference>
<feature type="compositionally biased region" description="Polar residues" evidence="1">
    <location>
        <begin position="381"/>
        <end position="393"/>
    </location>
</feature>
<organism evidence="3 4">
    <name type="scientific">Lachnellula occidentalis</name>
    <dbReference type="NCBI Taxonomy" id="215460"/>
    <lineage>
        <taxon>Eukaryota</taxon>
        <taxon>Fungi</taxon>
        <taxon>Dikarya</taxon>
        <taxon>Ascomycota</taxon>
        <taxon>Pezizomycotina</taxon>
        <taxon>Leotiomycetes</taxon>
        <taxon>Helotiales</taxon>
        <taxon>Lachnaceae</taxon>
        <taxon>Lachnellula</taxon>
    </lineage>
</organism>
<name>A0A8H8RGM1_9HELO</name>
<reference evidence="3 4" key="1">
    <citation type="submission" date="2018-05" db="EMBL/GenBank/DDBJ databases">
        <title>Genome sequencing and assembly of the regulated plant pathogen Lachnellula willkommii and related sister species for the development of diagnostic species identification markers.</title>
        <authorList>
            <person name="Giroux E."/>
            <person name="Bilodeau G."/>
        </authorList>
    </citation>
    <scope>NUCLEOTIDE SEQUENCE [LARGE SCALE GENOMIC DNA]</scope>
    <source>
        <strain evidence="3 4">CBS 160.35</strain>
    </source>
</reference>
<dbReference type="Proteomes" id="UP000443090">
    <property type="component" value="Unassembled WGS sequence"/>
</dbReference>
<dbReference type="PANTHER" id="PTHR38694:SF1">
    <property type="entry name" value="PEROXIN DOMAIN-CONTAINING PROTEIN"/>
    <property type="match status" value="1"/>
</dbReference>
<dbReference type="OrthoDB" id="1708389at2759"/>